<evidence type="ECO:0000313" key="4">
    <source>
        <dbReference type="Proteomes" id="UP001652504"/>
    </source>
</evidence>
<dbReference type="Pfam" id="PF13349">
    <property type="entry name" value="DUF4097"/>
    <property type="match status" value="1"/>
</dbReference>
<feature type="domain" description="DUF4097" evidence="2">
    <location>
        <begin position="68"/>
        <end position="255"/>
    </location>
</feature>
<feature type="signal peptide" evidence="1">
    <location>
        <begin position="1"/>
        <end position="19"/>
    </location>
</feature>
<keyword evidence="1" id="KW-0732">Signal</keyword>
<protein>
    <submittedName>
        <fullName evidence="3">DUF4097 family beta strand repeat-containing protein</fullName>
    </submittedName>
</protein>
<evidence type="ECO:0000256" key="1">
    <source>
        <dbReference type="SAM" id="SignalP"/>
    </source>
</evidence>
<dbReference type="EMBL" id="JAOWKX010000013">
    <property type="protein sequence ID" value="MCV2886614.1"/>
    <property type="molecule type" value="Genomic_DNA"/>
</dbReference>
<dbReference type="Proteomes" id="UP001652504">
    <property type="component" value="Unassembled WGS sequence"/>
</dbReference>
<dbReference type="InterPro" id="IPR025164">
    <property type="entry name" value="Toastrack_DUF4097"/>
</dbReference>
<feature type="chain" id="PRO_5047136553" evidence="1">
    <location>
        <begin position="20"/>
        <end position="318"/>
    </location>
</feature>
<gene>
    <name evidence="3" type="ORF">OE749_18115</name>
</gene>
<name>A0ABT3AD91_9ALTE</name>
<organism evidence="3 4">
    <name type="scientific">Fluctibacter corallii</name>
    <dbReference type="NCBI Taxonomy" id="2984329"/>
    <lineage>
        <taxon>Bacteria</taxon>
        <taxon>Pseudomonadati</taxon>
        <taxon>Pseudomonadota</taxon>
        <taxon>Gammaproteobacteria</taxon>
        <taxon>Alteromonadales</taxon>
        <taxon>Alteromonadaceae</taxon>
        <taxon>Fluctibacter</taxon>
    </lineage>
</organism>
<proteinExistence type="predicted"/>
<reference evidence="3 4" key="1">
    <citation type="submission" date="2022-10" db="EMBL/GenBank/DDBJ databases">
        <title>Aestuariibacter sp. AA17 isolated from Montipora capitata coral fragment.</title>
        <authorList>
            <person name="Emsley S.A."/>
            <person name="Pfannmuller K.M."/>
            <person name="Loughran R.M."/>
            <person name="Shlafstein M."/>
            <person name="Papke E."/>
            <person name="Saw J.H."/>
            <person name="Ushijima B."/>
            <person name="Videau P."/>
        </authorList>
    </citation>
    <scope>NUCLEOTIDE SEQUENCE [LARGE SCALE GENOMIC DNA]</scope>
    <source>
        <strain evidence="3 4">AA17</strain>
    </source>
</reference>
<comment type="caution">
    <text evidence="3">The sequence shown here is derived from an EMBL/GenBank/DDBJ whole genome shotgun (WGS) entry which is preliminary data.</text>
</comment>
<keyword evidence="4" id="KW-1185">Reference proteome</keyword>
<evidence type="ECO:0000259" key="2">
    <source>
        <dbReference type="Pfam" id="PF13349"/>
    </source>
</evidence>
<dbReference type="RefSeq" id="WP_263713905.1">
    <property type="nucleotide sequence ID" value="NZ_JAOWKX010000013.1"/>
</dbReference>
<evidence type="ECO:0000313" key="3">
    <source>
        <dbReference type="EMBL" id="MCV2886614.1"/>
    </source>
</evidence>
<sequence>MKYMLMGIGLFSAAFLAGAGEKIDETLEVEMHSHIKIEHLGGYAKIIGWDKSSVRVVGELGDRTEEFIFRKRGDDVLIKVEVERSRNSWKNWSSDDGDELEIYLPISSSIKYSSTNANVEVNDVQGGANVETVNGTILASKLAGRVRLEAVNGSVEAKDISGPLKMETVNGDIKDRSDNTHESKYETVNGDILVFTRSTSINAETVNGDIEMSLDNIDDLNVDTVNGSIDARFTALNKKADIRASSVGGAISLYFDNNVSARFDIEAHAGGRIINNLTNNAPSKAKYGPRRWLEFSKSGGDASVKVSTVHGRVRIDKK</sequence>
<accession>A0ABT3AD91</accession>